<proteinExistence type="predicted"/>
<accession>A0AA96LND7</accession>
<gene>
    <name evidence="1" type="ORF">MJB10_18150</name>
</gene>
<evidence type="ECO:0000313" key="2">
    <source>
        <dbReference type="Proteomes" id="UP001304650"/>
    </source>
</evidence>
<name>A0AA96LND7_9BACL</name>
<dbReference type="RefSeq" id="WP_314796953.1">
    <property type="nucleotide sequence ID" value="NZ_CP130319.1"/>
</dbReference>
<evidence type="ECO:0000313" key="1">
    <source>
        <dbReference type="EMBL" id="WNR43029.1"/>
    </source>
</evidence>
<dbReference type="Proteomes" id="UP001304650">
    <property type="component" value="Chromosome"/>
</dbReference>
<protein>
    <submittedName>
        <fullName evidence="1">Uncharacterized protein</fullName>
    </submittedName>
</protein>
<dbReference type="EMBL" id="CP130319">
    <property type="protein sequence ID" value="WNR43029.1"/>
    <property type="molecule type" value="Genomic_DNA"/>
</dbReference>
<sequence>MNSVEYAKKLTKGEGPYKQYGTFFHTWKDYLLLKKYSSPVNQNILTDDGSKFDADNPLLKSSLELLYNMEQVNR</sequence>
<organism evidence="1 2">
    <name type="scientific">Paenibacillus roseopurpureus</name>
    <dbReference type="NCBI Taxonomy" id="2918901"/>
    <lineage>
        <taxon>Bacteria</taxon>
        <taxon>Bacillati</taxon>
        <taxon>Bacillota</taxon>
        <taxon>Bacilli</taxon>
        <taxon>Bacillales</taxon>
        <taxon>Paenibacillaceae</taxon>
        <taxon>Paenibacillus</taxon>
    </lineage>
</organism>
<reference evidence="1" key="1">
    <citation type="submission" date="2022-02" db="EMBL/GenBank/DDBJ databases">
        <title>Paenibacillus sp. MBLB1832 Whole Genome Shotgun Sequencing.</title>
        <authorList>
            <person name="Hwang C.Y."/>
            <person name="Cho E.-S."/>
            <person name="Seo M.-J."/>
        </authorList>
    </citation>
    <scope>NUCLEOTIDE SEQUENCE</scope>
    <source>
        <strain evidence="1">MBLB1832</strain>
    </source>
</reference>
<keyword evidence="2" id="KW-1185">Reference proteome</keyword>
<dbReference type="AlphaFoldDB" id="A0AA96LND7"/>
<dbReference type="KEGG" id="proo:MJB10_18150"/>
<dbReference type="Gene3D" id="3.40.190.10">
    <property type="entry name" value="Periplasmic binding protein-like II"/>
    <property type="match status" value="1"/>
</dbReference>